<name>A0AAU9JNL2_9CILI</name>
<sequence length="129" mass="14130">MAVRPATNNWKALLFQCCKNPAMCLFSVCVPCGIACMQCKSHSLIDHTGLQACACACFLGCIGQAINRSQLRQKLNIEGGFAQDLCCSCCCPCCAVNQEWRETMIFKFKDETRSIFNASEAPPPQPPKA</sequence>
<proteinExistence type="predicted"/>
<keyword evidence="2" id="KW-1185">Reference proteome</keyword>
<dbReference type="NCBIfam" id="TIGR01571">
    <property type="entry name" value="A_thal_Cys_rich"/>
    <property type="match status" value="1"/>
</dbReference>
<dbReference type="Proteomes" id="UP001162131">
    <property type="component" value="Unassembled WGS sequence"/>
</dbReference>
<dbReference type="Pfam" id="PF04749">
    <property type="entry name" value="PLAC8"/>
    <property type="match status" value="1"/>
</dbReference>
<gene>
    <name evidence="1" type="ORF">BSTOLATCC_MIC37816</name>
</gene>
<dbReference type="PANTHER" id="PTHR15907">
    <property type="entry name" value="DUF614 FAMILY PROTEIN-RELATED"/>
    <property type="match status" value="1"/>
</dbReference>
<comment type="caution">
    <text evidence="1">The sequence shown here is derived from an EMBL/GenBank/DDBJ whole genome shotgun (WGS) entry which is preliminary data.</text>
</comment>
<protein>
    <submittedName>
        <fullName evidence="1">Uncharacterized protein</fullName>
    </submittedName>
</protein>
<dbReference type="AlphaFoldDB" id="A0AAU9JNL2"/>
<evidence type="ECO:0000313" key="1">
    <source>
        <dbReference type="EMBL" id="CAG9325070.1"/>
    </source>
</evidence>
<accession>A0AAU9JNL2</accession>
<dbReference type="EMBL" id="CAJZBQ010000037">
    <property type="protein sequence ID" value="CAG9325070.1"/>
    <property type="molecule type" value="Genomic_DNA"/>
</dbReference>
<dbReference type="InterPro" id="IPR006461">
    <property type="entry name" value="PLAC_motif_containing"/>
</dbReference>
<reference evidence="1" key="1">
    <citation type="submission" date="2021-09" db="EMBL/GenBank/DDBJ databases">
        <authorList>
            <consortium name="AG Swart"/>
            <person name="Singh M."/>
            <person name="Singh A."/>
            <person name="Seah K."/>
            <person name="Emmerich C."/>
        </authorList>
    </citation>
    <scope>NUCLEOTIDE SEQUENCE</scope>
    <source>
        <strain evidence="1">ATCC30299</strain>
    </source>
</reference>
<organism evidence="1 2">
    <name type="scientific">Blepharisma stoltei</name>
    <dbReference type="NCBI Taxonomy" id="1481888"/>
    <lineage>
        <taxon>Eukaryota</taxon>
        <taxon>Sar</taxon>
        <taxon>Alveolata</taxon>
        <taxon>Ciliophora</taxon>
        <taxon>Postciliodesmatophora</taxon>
        <taxon>Heterotrichea</taxon>
        <taxon>Heterotrichida</taxon>
        <taxon>Blepharismidae</taxon>
        <taxon>Blepharisma</taxon>
    </lineage>
</organism>
<evidence type="ECO:0000313" key="2">
    <source>
        <dbReference type="Proteomes" id="UP001162131"/>
    </source>
</evidence>